<dbReference type="HOGENOM" id="CLU_2733602_0_0_6"/>
<evidence type="ECO:0000256" key="1">
    <source>
        <dbReference type="SAM" id="MobiDB-lite"/>
    </source>
</evidence>
<accession>C5BF68</accession>
<reference evidence="2 3" key="2">
    <citation type="journal article" date="2012" name="J. Bacteriol.">
        <title>Genome Sequence of Edwardsiella ictaluri 93-146, a Strain Associated with a Natural Channel Catfish Outbreak of Enteric Septicemia of Catfish.</title>
        <authorList>
            <person name="Williams M.L."/>
            <person name="Gillaspy A.F."/>
            <person name="Dyer D.W."/>
            <person name="Thune R.L."/>
            <person name="Waldbieser G.C."/>
            <person name="Schuster S.C."/>
            <person name="Gipson J."/>
            <person name="Zaitshik J."/>
            <person name="Landry C."/>
            <person name="Banes M.M."/>
            <person name="Lawrence M.L."/>
        </authorList>
    </citation>
    <scope>NUCLEOTIDE SEQUENCE [LARGE SCALE GENOMIC DNA]</scope>
    <source>
        <strain evidence="2 3">93-146</strain>
    </source>
</reference>
<dbReference type="Proteomes" id="UP000001485">
    <property type="component" value="Chromosome"/>
</dbReference>
<dbReference type="KEGG" id="eic:NT01EI_0416"/>
<name>C5BF68_EDWI9</name>
<reference evidence="3" key="1">
    <citation type="submission" date="2009-03" db="EMBL/GenBank/DDBJ databases">
        <title>Complete genome sequence of Edwardsiella ictaluri 93-146.</title>
        <authorList>
            <person name="Williams M.L."/>
            <person name="Gillaspy A.F."/>
            <person name="Dyer D.W."/>
            <person name="Thune R.L."/>
            <person name="Waldbieser G.C."/>
            <person name="Schuster S.C."/>
            <person name="Gipson J."/>
            <person name="Zaitshik J."/>
            <person name="Landry C."/>
            <person name="Lawrence M.L."/>
        </authorList>
    </citation>
    <scope>NUCLEOTIDE SEQUENCE [LARGE SCALE GENOMIC DNA]</scope>
    <source>
        <strain evidence="3">93-146</strain>
    </source>
</reference>
<organism evidence="2 3">
    <name type="scientific">Edwardsiella ictaluri (strain 93-146)</name>
    <dbReference type="NCBI Taxonomy" id="634503"/>
    <lineage>
        <taxon>Bacteria</taxon>
        <taxon>Pseudomonadati</taxon>
        <taxon>Pseudomonadota</taxon>
        <taxon>Gammaproteobacteria</taxon>
        <taxon>Enterobacterales</taxon>
        <taxon>Hafniaceae</taxon>
        <taxon>Edwardsiella</taxon>
    </lineage>
</organism>
<proteinExistence type="predicted"/>
<evidence type="ECO:0000313" key="3">
    <source>
        <dbReference type="Proteomes" id="UP000001485"/>
    </source>
</evidence>
<protein>
    <submittedName>
        <fullName evidence="2">Uncharacterized protein</fullName>
    </submittedName>
</protein>
<evidence type="ECO:0000313" key="2">
    <source>
        <dbReference type="EMBL" id="ACR67654.1"/>
    </source>
</evidence>
<sequence length="71" mass="7768">MYTKARNPKSVKLVNCTNTSIHHAALPAGNEDGSGAQASSSRPSMRKMHPARPTHDHRMQRALQRGTPYTG</sequence>
<gene>
    <name evidence="2" type="ordered locus">NT01EI_0416</name>
</gene>
<dbReference type="EMBL" id="CP001600">
    <property type="protein sequence ID" value="ACR67654.1"/>
    <property type="molecule type" value="Genomic_DNA"/>
</dbReference>
<feature type="region of interest" description="Disordered" evidence="1">
    <location>
        <begin position="24"/>
        <end position="71"/>
    </location>
</feature>
<dbReference type="AlphaFoldDB" id="C5BF68"/>